<organism evidence="2 3">
    <name type="scientific">Nocardia cerradoensis</name>
    <dbReference type="NCBI Taxonomy" id="85688"/>
    <lineage>
        <taxon>Bacteria</taxon>
        <taxon>Bacillati</taxon>
        <taxon>Actinomycetota</taxon>
        <taxon>Actinomycetes</taxon>
        <taxon>Mycobacteriales</taxon>
        <taxon>Nocardiaceae</taxon>
        <taxon>Nocardia</taxon>
    </lineage>
</organism>
<protein>
    <submittedName>
        <fullName evidence="2">15-cis-phytoene desaturase</fullName>
        <ecNumber evidence="2">1.3.5.5</ecNumber>
    </submittedName>
</protein>
<dbReference type="InterPro" id="IPR036188">
    <property type="entry name" value="FAD/NAD-bd_sf"/>
</dbReference>
<accession>A0A231GZP1</accession>
<name>A0A231GZP1_9NOCA</name>
<dbReference type="Gene3D" id="3.50.50.60">
    <property type="entry name" value="FAD/NAD(P)-binding domain"/>
    <property type="match status" value="1"/>
</dbReference>
<gene>
    <name evidence="2" type="primary">pds_2</name>
    <name evidence="2" type="ORF">B7C42_05955</name>
</gene>
<dbReference type="RefSeq" id="WP_094027268.1">
    <property type="nucleotide sequence ID" value="NZ_NGAF01000016.1"/>
</dbReference>
<dbReference type="Proteomes" id="UP000215506">
    <property type="component" value="Unassembled WGS sequence"/>
</dbReference>
<feature type="domain" description="Amine oxidase" evidence="1">
    <location>
        <begin position="26"/>
        <end position="469"/>
    </location>
</feature>
<dbReference type="AlphaFoldDB" id="A0A231GZP1"/>
<dbReference type="SUPFAM" id="SSF51905">
    <property type="entry name" value="FAD/NAD(P)-binding domain"/>
    <property type="match status" value="1"/>
</dbReference>
<dbReference type="InterPro" id="IPR050464">
    <property type="entry name" value="Zeta_carotene_desat/Oxidored"/>
</dbReference>
<evidence type="ECO:0000259" key="1">
    <source>
        <dbReference type="Pfam" id="PF01593"/>
    </source>
</evidence>
<dbReference type="PANTHER" id="PTHR42923">
    <property type="entry name" value="PROTOPORPHYRINOGEN OXIDASE"/>
    <property type="match status" value="1"/>
</dbReference>
<sequence length="474" mass="52387">MSEIDTQSLVDQVSGARHVAVVGGGLAGLSAAVWLAEQGFDITLVEKRGRLGGRTFSFDVAGVGELVDNGQHLFAGCYDALLRYVDTIGTADQLRWDAPPFAIRTGPGRLLTTRGPRWLPALVRNTVGLAWMAWPPIPLRDRLPALRSWLRIGAAAWNPSPELDRMTVDRWFRELDVPHSLRRLSLDQLVIGLLNEKPDRVSAFTFAQALHFIGRRALAGNIRAGDAVWPRVSLHELFVAPAERYLRERGARIVTGTQLVDVELDAGPNGDRLTGLRLADGRRIDCDAAILTLPPWSLTTLLDRSALGSHEFFAPARKIESAPISSVYVWLDSPLRMVRLAENLRDTTIEWVFDTSGMHDGDHRDGYCYSLAVSASWEVVHLPGEAFVAAALESLRTHYPEARSATVLRTKVIHQPQATFSAHPGFESLRLDQTTPVRGLFLAGDWTRTELPSTMESAAESARRAVDAVRRYLT</sequence>
<dbReference type="Pfam" id="PF01593">
    <property type="entry name" value="Amino_oxidase"/>
    <property type="match status" value="1"/>
</dbReference>
<keyword evidence="2" id="KW-0560">Oxidoreductase</keyword>
<dbReference type="NCBIfam" id="TIGR03467">
    <property type="entry name" value="HpnE"/>
    <property type="match status" value="1"/>
</dbReference>
<dbReference type="PANTHER" id="PTHR42923:SF47">
    <property type="entry name" value="BLR3003 PROTEIN"/>
    <property type="match status" value="1"/>
</dbReference>
<dbReference type="EC" id="1.3.5.5" evidence="2"/>
<dbReference type="InterPro" id="IPR002937">
    <property type="entry name" value="Amino_oxidase"/>
</dbReference>
<dbReference type="InterPro" id="IPR017830">
    <property type="entry name" value="SQase_HpnE"/>
</dbReference>
<comment type="caution">
    <text evidence="2">The sequence shown here is derived from an EMBL/GenBank/DDBJ whole genome shotgun (WGS) entry which is preliminary data.</text>
</comment>
<keyword evidence="3" id="KW-1185">Reference proteome</keyword>
<dbReference type="EMBL" id="NGAF01000016">
    <property type="protein sequence ID" value="OXR41971.1"/>
    <property type="molecule type" value="Genomic_DNA"/>
</dbReference>
<reference evidence="2 3" key="1">
    <citation type="submission" date="2017-07" db="EMBL/GenBank/DDBJ databases">
        <title>First draft Genome Sequence of Nocardia cerradoensis isolated from human infection.</title>
        <authorList>
            <person name="Carrasco G."/>
        </authorList>
    </citation>
    <scope>NUCLEOTIDE SEQUENCE [LARGE SCALE GENOMIC DNA]</scope>
    <source>
        <strain evidence="2 3">CNM20130759</strain>
    </source>
</reference>
<evidence type="ECO:0000313" key="3">
    <source>
        <dbReference type="Proteomes" id="UP000215506"/>
    </source>
</evidence>
<evidence type="ECO:0000313" key="2">
    <source>
        <dbReference type="EMBL" id="OXR41971.1"/>
    </source>
</evidence>
<proteinExistence type="predicted"/>
<dbReference type="GO" id="GO:0016491">
    <property type="term" value="F:oxidoreductase activity"/>
    <property type="evidence" value="ECO:0007669"/>
    <property type="project" value="UniProtKB-KW"/>
</dbReference>